<dbReference type="PROSITE" id="PS51257">
    <property type="entry name" value="PROKAR_LIPOPROTEIN"/>
    <property type="match status" value="1"/>
</dbReference>
<gene>
    <name evidence="2" type="ORF">IW245_004146</name>
</gene>
<organism evidence="2 3">
    <name type="scientific">Longispora fulva</name>
    <dbReference type="NCBI Taxonomy" id="619741"/>
    <lineage>
        <taxon>Bacteria</taxon>
        <taxon>Bacillati</taxon>
        <taxon>Actinomycetota</taxon>
        <taxon>Actinomycetes</taxon>
        <taxon>Micromonosporales</taxon>
        <taxon>Micromonosporaceae</taxon>
        <taxon>Longispora</taxon>
    </lineage>
</organism>
<dbReference type="RefSeq" id="WP_233473031.1">
    <property type="nucleotide sequence ID" value="NZ_BONS01000017.1"/>
</dbReference>
<feature type="chain" id="PRO_5035252989" evidence="1">
    <location>
        <begin position="23"/>
        <end position="107"/>
    </location>
</feature>
<dbReference type="AlphaFoldDB" id="A0A8J7KQY0"/>
<reference evidence="2" key="1">
    <citation type="submission" date="2020-11" db="EMBL/GenBank/DDBJ databases">
        <title>Sequencing the genomes of 1000 actinobacteria strains.</title>
        <authorList>
            <person name="Klenk H.-P."/>
        </authorList>
    </citation>
    <scope>NUCLEOTIDE SEQUENCE</scope>
    <source>
        <strain evidence="2">DSM 45356</strain>
    </source>
</reference>
<feature type="signal peptide" evidence="1">
    <location>
        <begin position="1"/>
        <end position="22"/>
    </location>
</feature>
<name>A0A8J7KQY0_9ACTN</name>
<dbReference type="EMBL" id="JADOUF010000001">
    <property type="protein sequence ID" value="MBG6137952.1"/>
    <property type="molecule type" value="Genomic_DNA"/>
</dbReference>
<sequence length="107" mass="10947">MKTRGNVAAALLALFLTVPALAACGSDGAKTSCSLNSCTVTFDRGVEATTSILGIEVKFVGVNNGQATLSVAGEEVSMPVAQEKDVAGFKVTVQNVSDTEVVVQIAR</sequence>
<dbReference type="Proteomes" id="UP000622552">
    <property type="component" value="Unassembled WGS sequence"/>
</dbReference>
<evidence type="ECO:0000313" key="2">
    <source>
        <dbReference type="EMBL" id="MBG6137952.1"/>
    </source>
</evidence>
<evidence type="ECO:0000313" key="3">
    <source>
        <dbReference type="Proteomes" id="UP000622552"/>
    </source>
</evidence>
<protein>
    <submittedName>
        <fullName evidence="2">Uncharacterized protein</fullName>
    </submittedName>
</protein>
<evidence type="ECO:0000256" key="1">
    <source>
        <dbReference type="SAM" id="SignalP"/>
    </source>
</evidence>
<comment type="caution">
    <text evidence="2">The sequence shown here is derived from an EMBL/GenBank/DDBJ whole genome shotgun (WGS) entry which is preliminary data.</text>
</comment>
<proteinExistence type="predicted"/>
<keyword evidence="1" id="KW-0732">Signal</keyword>
<accession>A0A8J7KQY0</accession>
<keyword evidence="3" id="KW-1185">Reference proteome</keyword>